<feature type="signal peptide" evidence="1">
    <location>
        <begin position="1"/>
        <end position="17"/>
    </location>
</feature>
<dbReference type="OrthoDB" id="7753362at2759"/>
<accession>A0A7M5U6W8</accession>
<organism evidence="2 3">
    <name type="scientific">Clytia hemisphaerica</name>
    <dbReference type="NCBI Taxonomy" id="252671"/>
    <lineage>
        <taxon>Eukaryota</taxon>
        <taxon>Metazoa</taxon>
        <taxon>Cnidaria</taxon>
        <taxon>Hydrozoa</taxon>
        <taxon>Hydroidolina</taxon>
        <taxon>Leptothecata</taxon>
        <taxon>Obeliida</taxon>
        <taxon>Clytiidae</taxon>
        <taxon>Clytia</taxon>
    </lineage>
</organism>
<proteinExistence type="predicted"/>
<keyword evidence="1" id="KW-0732">Signal</keyword>
<evidence type="ECO:0000313" key="3">
    <source>
        <dbReference type="Proteomes" id="UP000594262"/>
    </source>
</evidence>
<dbReference type="GeneID" id="136812331"/>
<feature type="chain" id="PRO_5029560249" description="Cnidarian restricted protein" evidence="1">
    <location>
        <begin position="18"/>
        <end position="153"/>
    </location>
</feature>
<evidence type="ECO:0008006" key="4">
    <source>
        <dbReference type="Google" id="ProtNLM"/>
    </source>
</evidence>
<evidence type="ECO:0000313" key="2">
    <source>
        <dbReference type="EnsemblMetazoa" id="CLYHEMP006984.1"/>
    </source>
</evidence>
<keyword evidence="3" id="KW-1185">Reference proteome</keyword>
<protein>
    <recommendedName>
        <fullName evidence="4">Cnidarian restricted protein</fullName>
    </recommendedName>
</protein>
<dbReference type="RefSeq" id="XP_066924931.1">
    <property type="nucleotide sequence ID" value="XM_067068830.1"/>
</dbReference>
<dbReference type="Proteomes" id="UP000594262">
    <property type="component" value="Unplaced"/>
</dbReference>
<evidence type="ECO:0000256" key="1">
    <source>
        <dbReference type="SAM" id="SignalP"/>
    </source>
</evidence>
<sequence>MLKIIFILGYCVLCSNAFCDPFPEWPANFQWSENGEITGMTCTAITEEDEPQPQWDNNFFCVSNDIGMEWSSTGPIADKRCTRIVEPNDPHGWDDNYLCVPHWSPYIFEWSFSGQITGKDCIQWTGSQPVGHRWDNNYLCADTFPIDNHITAP</sequence>
<name>A0A7M5U6W8_9CNID</name>
<dbReference type="AlphaFoldDB" id="A0A7M5U6W8"/>
<reference evidence="2" key="1">
    <citation type="submission" date="2021-01" db="UniProtKB">
        <authorList>
            <consortium name="EnsemblMetazoa"/>
        </authorList>
    </citation>
    <scope>IDENTIFICATION</scope>
</reference>
<dbReference type="EnsemblMetazoa" id="CLYHEMT006984.1">
    <property type="protein sequence ID" value="CLYHEMP006984.1"/>
    <property type="gene ID" value="CLYHEMG006984"/>
</dbReference>